<dbReference type="AlphaFoldDB" id="A0A928W045"/>
<protein>
    <recommendedName>
        <fullName evidence="5">DUF748 domain-containing protein</fullName>
    </recommendedName>
</protein>
<proteinExistence type="predicted"/>
<evidence type="ECO:0000313" key="4">
    <source>
        <dbReference type="Proteomes" id="UP000621799"/>
    </source>
</evidence>
<dbReference type="PANTHER" id="PTHR34457">
    <property type="entry name" value="EMBRYO DEFECTIVE 2410"/>
    <property type="match status" value="1"/>
</dbReference>
<evidence type="ECO:0008006" key="5">
    <source>
        <dbReference type="Google" id="ProtNLM"/>
    </source>
</evidence>
<feature type="non-terminal residue" evidence="3">
    <location>
        <position position="915"/>
    </location>
</feature>
<accession>A0A928W045</accession>
<feature type="region of interest" description="Disordered" evidence="1">
    <location>
        <begin position="476"/>
        <end position="549"/>
    </location>
</feature>
<dbReference type="InterPro" id="IPR053022">
    <property type="entry name" value="Chloroplast_translocon_comp"/>
</dbReference>
<reference evidence="3" key="1">
    <citation type="submission" date="2020-10" db="EMBL/GenBank/DDBJ databases">
        <authorList>
            <person name="Castelo-Branco R."/>
            <person name="Eusebio N."/>
            <person name="Adriana R."/>
            <person name="Vieira A."/>
            <person name="Brugerolle De Fraissinette N."/>
            <person name="Rezende De Castro R."/>
            <person name="Schneider M.P."/>
            <person name="Vasconcelos V."/>
            <person name="Leao P.N."/>
        </authorList>
    </citation>
    <scope>NUCLEOTIDE SEQUENCE</scope>
    <source>
        <strain evidence="3">LEGE 11467</strain>
    </source>
</reference>
<sequence>MTESPNPQPSNESNRRRRFGRVKAALGILLLTSVGGGTIWGWWFVDRQLVPLVTRELSKLLNRPVKIGDIERVTLASIRAGKSTIPATATDPDSVEMDGVKVRFNLLKFLWSRQLDLDVTLVEPTVYLERDLEGAWVSTQIQEAEEEGEGLIQIALKRIALEKGTVILADPEIDLRQAELEAARQEEEAKAEDEPESENPEGTEDPEAELELPVIDAPPSVATFKRVNGSVEFLDDNDRIKFETTGYPQSGRTRVRGEYLVPESALKLNVSGQNLPAGEASLFVDLPIAIATGKVNTSLDIELRTDRSEIPPNLQGNLRFEEIDAQIDNVPQPLIQADGQLRFSGSSILIEDTQANYGLLPVLVPQGIIDLTQGYEIPIEVQPTSLAQYLTTLELESPVEISGEAQAVLKVVGPIETPVLIGEAQTTDVTTIDRIPFSQVGAQFAFATAEGALEIGPILATPEAGGEIQGKVVVQLPTADNPDPGQNLPTSEAPEPSLQEGRSPLPQLENRSPESIKNAETGENLPLDSPDDRASETNPNPTADGVPFEIREDSPLAPFVADEEIAENIETQTSDPEISPENPPLDRPSTSSEATDEAQPFIQGEFVALDVPGEAIAQLYELSLPPDIAIGSVDAVTRIAGPADNLQTLVQWEALDGTYPAKGEIQVLPAGLLFQNTLVQVADSIVQANGALVGDRWEASFLLDETPIDALLPPEQTQGLNLGTATGPIQIAGTVDSFDLASIEGLGQLDLTVNGGNVQAVGRLAGGQWAAELGLADTPITPFLPPEATQGLNLGPATGQIQLAGSLDAADLASIEALGQLSLSVAGGNAEIEGTLQDGRWAAAIATAGIPIANLAPDLTSDLGLVAGNVTFSGSDLSFDPNALSGSGAIGWSLGGGEAQADVTLANGRWQADVG</sequence>
<gene>
    <name evidence="3" type="ORF">IQ235_08640</name>
</gene>
<comment type="caution">
    <text evidence="3">The sequence shown here is derived from an EMBL/GenBank/DDBJ whole genome shotgun (WGS) entry which is preliminary data.</text>
</comment>
<feature type="region of interest" description="Disordered" evidence="1">
    <location>
        <begin position="569"/>
        <end position="596"/>
    </location>
</feature>
<dbReference type="EMBL" id="JADEXN010000124">
    <property type="protein sequence ID" value="MBE9040845.1"/>
    <property type="molecule type" value="Genomic_DNA"/>
</dbReference>
<dbReference type="PANTHER" id="PTHR34457:SF3">
    <property type="entry name" value="PROTEIN TIC236, CHLOROPLASTIC"/>
    <property type="match status" value="1"/>
</dbReference>
<dbReference type="Proteomes" id="UP000621799">
    <property type="component" value="Unassembled WGS sequence"/>
</dbReference>
<keyword evidence="2" id="KW-0472">Membrane</keyword>
<dbReference type="RefSeq" id="WP_264321081.1">
    <property type="nucleotide sequence ID" value="NZ_JADEXN010000124.1"/>
</dbReference>
<keyword evidence="2" id="KW-1133">Transmembrane helix</keyword>
<feature type="compositionally biased region" description="Acidic residues" evidence="1">
    <location>
        <begin position="189"/>
        <end position="210"/>
    </location>
</feature>
<feature type="transmembrane region" description="Helical" evidence="2">
    <location>
        <begin position="24"/>
        <end position="45"/>
    </location>
</feature>
<feature type="region of interest" description="Disordered" evidence="1">
    <location>
        <begin position="181"/>
        <end position="210"/>
    </location>
</feature>
<evidence type="ECO:0000256" key="1">
    <source>
        <dbReference type="SAM" id="MobiDB-lite"/>
    </source>
</evidence>
<evidence type="ECO:0000256" key="2">
    <source>
        <dbReference type="SAM" id="Phobius"/>
    </source>
</evidence>
<keyword evidence="4" id="KW-1185">Reference proteome</keyword>
<organism evidence="3 4">
    <name type="scientific">Zarconia navalis LEGE 11467</name>
    <dbReference type="NCBI Taxonomy" id="1828826"/>
    <lineage>
        <taxon>Bacteria</taxon>
        <taxon>Bacillati</taxon>
        <taxon>Cyanobacteriota</taxon>
        <taxon>Cyanophyceae</taxon>
        <taxon>Oscillatoriophycideae</taxon>
        <taxon>Oscillatoriales</taxon>
        <taxon>Oscillatoriales incertae sedis</taxon>
        <taxon>Zarconia</taxon>
        <taxon>Zarconia navalis</taxon>
    </lineage>
</organism>
<name>A0A928W045_9CYAN</name>
<keyword evidence="2" id="KW-0812">Transmembrane</keyword>
<evidence type="ECO:0000313" key="3">
    <source>
        <dbReference type="EMBL" id="MBE9040845.1"/>
    </source>
</evidence>